<accession>A0A1J8PVM3</accession>
<protein>
    <submittedName>
        <fullName evidence="2">Uncharacterized protein</fullName>
    </submittedName>
</protein>
<evidence type="ECO:0000313" key="2">
    <source>
        <dbReference type="EMBL" id="OJA13302.1"/>
    </source>
</evidence>
<dbReference type="AlphaFoldDB" id="A0A1J8PVM3"/>
<evidence type="ECO:0000256" key="1">
    <source>
        <dbReference type="SAM" id="SignalP"/>
    </source>
</evidence>
<sequence length="182" mass="20419">MQPIPRFPFANLSMELVFLILAFAAQPDFAQTHEEKNPYSSAPALYRVSRITRRAVLPQLLHTVLLSEESNVTPFMNALRMQKLYRQQGNHLYFVYAAHVRRIWIGQICTPPPAPSIHGSFPPNTPVYNTSEPDIDFGIVAPVVLSAKSLALDFASLFLLCGYLECAWNTHPARSPLGARKL</sequence>
<feature type="signal peptide" evidence="1">
    <location>
        <begin position="1"/>
        <end position="30"/>
    </location>
</feature>
<gene>
    <name evidence="2" type="ORF">AZE42_12415</name>
</gene>
<dbReference type="OrthoDB" id="2606310at2759"/>
<keyword evidence="1" id="KW-0732">Signal</keyword>
<keyword evidence="3" id="KW-1185">Reference proteome</keyword>
<dbReference type="EMBL" id="LVVM01004223">
    <property type="protein sequence ID" value="OJA13302.1"/>
    <property type="molecule type" value="Genomic_DNA"/>
</dbReference>
<proteinExistence type="predicted"/>
<evidence type="ECO:0000313" key="3">
    <source>
        <dbReference type="Proteomes" id="UP000183567"/>
    </source>
</evidence>
<name>A0A1J8PVM3_9AGAM</name>
<organism evidence="2 3">
    <name type="scientific">Rhizopogon vesiculosus</name>
    <dbReference type="NCBI Taxonomy" id="180088"/>
    <lineage>
        <taxon>Eukaryota</taxon>
        <taxon>Fungi</taxon>
        <taxon>Dikarya</taxon>
        <taxon>Basidiomycota</taxon>
        <taxon>Agaricomycotina</taxon>
        <taxon>Agaricomycetes</taxon>
        <taxon>Agaricomycetidae</taxon>
        <taxon>Boletales</taxon>
        <taxon>Suillineae</taxon>
        <taxon>Rhizopogonaceae</taxon>
        <taxon>Rhizopogon</taxon>
    </lineage>
</organism>
<comment type="caution">
    <text evidence="2">The sequence shown here is derived from an EMBL/GenBank/DDBJ whole genome shotgun (WGS) entry which is preliminary data.</text>
</comment>
<dbReference type="STRING" id="180088.A0A1J8PVM3"/>
<dbReference type="Proteomes" id="UP000183567">
    <property type="component" value="Unassembled WGS sequence"/>
</dbReference>
<reference evidence="2 3" key="1">
    <citation type="submission" date="2016-03" db="EMBL/GenBank/DDBJ databases">
        <title>Comparative genomics of the ectomycorrhizal sister species Rhizopogon vinicolor and Rhizopogon vesiculosus (Basidiomycota: Boletales) reveals a divergence of the mating type B locus.</title>
        <authorList>
            <person name="Mujic A.B."/>
            <person name="Kuo A."/>
            <person name="Tritt A."/>
            <person name="Lipzen A."/>
            <person name="Chen C."/>
            <person name="Johnson J."/>
            <person name="Sharma A."/>
            <person name="Barry K."/>
            <person name="Grigoriev I.V."/>
            <person name="Spatafora J.W."/>
        </authorList>
    </citation>
    <scope>NUCLEOTIDE SEQUENCE [LARGE SCALE GENOMIC DNA]</scope>
    <source>
        <strain evidence="2 3">AM-OR11-056</strain>
    </source>
</reference>
<feature type="chain" id="PRO_5012927487" evidence="1">
    <location>
        <begin position="31"/>
        <end position="182"/>
    </location>
</feature>